<keyword evidence="1" id="KW-1185">Reference proteome</keyword>
<evidence type="ECO:0000313" key="2">
    <source>
        <dbReference type="WBParaSite" id="ACAC_0000283501-mRNA-1"/>
    </source>
</evidence>
<organism evidence="1 2">
    <name type="scientific">Angiostrongylus cantonensis</name>
    <name type="common">Rat lungworm</name>
    <dbReference type="NCBI Taxonomy" id="6313"/>
    <lineage>
        <taxon>Eukaryota</taxon>
        <taxon>Metazoa</taxon>
        <taxon>Ecdysozoa</taxon>
        <taxon>Nematoda</taxon>
        <taxon>Chromadorea</taxon>
        <taxon>Rhabditida</taxon>
        <taxon>Rhabditina</taxon>
        <taxon>Rhabditomorpha</taxon>
        <taxon>Strongyloidea</taxon>
        <taxon>Metastrongylidae</taxon>
        <taxon>Angiostrongylus</taxon>
    </lineage>
</organism>
<dbReference type="AlphaFoldDB" id="A0A0K0CYT3"/>
<protein>
    <submittedName>
        <fullName evidence="2">Mobile element protein</fullName>
    </submittedName>
</protein>
<accession>A0A0K0CYT3</accession>
<name>A0A0K0CYT3_ANGCA</name>
<proteinExistence type="predicted"/>
<reference evidence="1" key="1">
    <citation type="submission" date="2012-09" db="EMBL/GenBank/DDBJ databases">
        <authorList>
            <person name="Martin A.A."/>
        </authorList>
    </citation>
    <scope>NUCLEOTIDE SEQUENCE</scope>
</reference>
<evidence type="ECO:0000313" key="1">
    <source>
        <dbReference type="Proteomes" id="UP000035642"/>
    </source>
</evidence>
<sequence length="50" mass="5929">MSWKDFIENILVTTDLHHMRDLEPKLLLVVDCFLQLVVKRVQFALIRCTS</sequence>
<dbReference type="WBParaSite" id="ACAC_0000283501-mRNA-1">
    <property type="protein sequence ID" value="ACAC_0000283501-mRNA-1"/>
    <property type="gene ID" value="ACAC_0000283501"/>
</dbReference>
<dbReference type="Proteomes" id="UP000035642">
    <property type="component" value="Unassembled WGS sequence"/>
</dbReference>
<reference evidence="2" key="2">
    <citation type="submission" date="2017-02" db="UniProtKB">
        <authorList>
            <consortium name="WormBaseParasite"/>
        </authorList>
    </citation>
    <scope>IDENTIFICATION</scope>
</reference>